<dbReference type="EMBL" id="MNCJ02000332">
    <property type="protein sequence ID" value="KAF5754138.1"/>
    <property type="molecule type" value="Genomic_DNA"/>
</dbReference>
<reference evidence="2" key="2">
    <citation type="submission" date="2020-06" db="EMBL/GenBank/DDBJ databases">
        <title>Helianthus annuus Genome sequencing and assembly Release 2.</title>
        <authorList>
            <person name="Gouzy J."/>
            <person name="Langlade N."/>
            <person name="Munos S."/>
        </authorList>
    </citation>
    <scope>NUCLEOTIDE SEQUENCE</scope>
    <source>
        <tissue evidence="2">Leaves</tissue>
    </source>
</reference>
<name>A0A9K3GTE4_HELAN</name>
<keyword evidence="3" id="KW-1185">Reference proteome</keyword>
<dbReference type="AlphaFoldDB" id="A0A9K3GTE4"/>
<feature type="region of interest" description="Disordered" evidence="1">
    <location>
        <begin position="1"/>
        <end position="30"/>
    </location>
</feature>
<accession>A0A9K3GTE4</accession>
<protein>
    <submittedName>
        <fullName evidence="2">Uncharacterized protein</fullName>
    </submittedName>
</protein>
<evidence type="ECO:0000313" key="2">
    <source>
        <dbReference type="EMBL" id="KAF5754138.1"/>
    </source>
</evidence>
<reference evidence="2" key="1">
    <citation type="journal article" date="2017" name="Nature">
        <title>The sunflower genome provides insights into oil metabolism, flowering and Asterid evolution.</title>
        <authorList>
            <person name="Badouin H."/>
            <person name="Gouzy J."/>
            <person name="Grassa C.J."/>
            <person name="Murat F."/>
            <person name="Staton S.E."/>
            <person name="Cottret L."/>
            <person name="Lelandais-Briere C."/>
            <person name="Owens G.L."/>
            <person name="Carrere S."/>
            <person name="Mayjonade B."/>
            <person name="Legrand L."/>
            <person name="Gill N."/>
            <person name="Kane N.C."/>
            <person name="Bowers J.E."/>
            <person name="Hubner S."/>
            <person name="Bellec A."/>
            <person name="Berard A."/>
            <person name="Berges H."/>
            <person name="Blanchet N."/>
            <person name="Boniface M.C."/>
            <person name="Brunel D."/>
            <person name="Catrice O."/>
            <person name="Chaidir N."/>
            <person name="Claudel C."/>
            <person name="Donnadieu C."/>
            <person name="Faraut T."/>
            <person name="Fievet G."/>
            <person name="Helmstetter N."/>
            <person name="King M."/>
            <person name="Knapp S.J."/>
            <person name="Lai Z."/>
            <person name="Le Paslier M.C."/>
            <person name="Lippi Y."/>
            <person name="Lorenzon L."/>
            <person name="Mandel J.R."/>
            <person name="Marage G."/>
            <person name="Marchand G."/>
            <person name="Marquand E."/>
            <person name="Bret-Mestries E."/>
            <person name="Morien E."/>
            <person name="Nambeesan S."/>
            <person name="Nguyen T."/>
            <person name="Pegot-Espagnet P."/>
            <person name="Pouilly N."/>
            <person name="Raftis F."/>
            <person name="Sallet E."/>
            <person name="Schiex T."/>
            <person name="Thomas J."/>
            <person name="Vandecasteele C."/>
            <person name="Vares D."/>
            <person name="Vear F."/>
            <person name="Vautrin S."/>
            <person name="Crespi M."/>
            <person name="Mangin B."/>
            <person name="Burke J.M."/>
            <person name="Salse J."/>
            <person name="Munos S."/>
            <person name="Vincourt P."/>
            <person name="Rieseberg L.H."/>
            <person name="Langlade N.B."/>
        </authorList>
    </citation>
    <scope>NUCLEOTIDE SEQUENCE</scope>
    <source>
        <tissue evidence="2">Leaves</tissue>
    </source>
</reference>
<evidence type="ECO:0000256" key="1">
    <source>
        <dbReference type="SAM" id="MobiDB-lite"/>
    </source>
</evidence>
<organism evidence="2 3">
    <name type="scientific">Helianthus annuus</name>
    <name type="common">Common sunflower</name>
    <dbReference type="NCBI Taxonomy" id="4232"/>
    <lineage>
        <taxon>Eukaryota</taxon>
        <taxon>Viridiplantae</taxon>
        <taxon>Streptophyta</taxon>
        <taxon>Embryophyta</taxon>
        <taxon>Tracheophyta</taxon>
        <taxon>Spermatophyta</taxon>
        <taxon>Magnoliopsida</taxon>
        <taxon>eudicotyledons</taxon>
        <taxon>Gunneridae</taxon>
        <taxon>Pentapetalae</taxon>
        <taxon>asterids</taxon>
        <taxon>campanulids</taxon>
        <taxon>Asterales</taxon>
        <taxon>Asteraceae</taxon>
        <taxon>Asteroideae</taxon>
        <taxon>Heliantheae alliance</taxon>
        <taxon>Heliantheae</taxon>
        <taxon>Helianthus</taxon>
    </lineage>
</organism>
<feature type="compositionally biased region" description="Low complexity" evidence="1">
    <location>
        <begin position="16"/>
        <end position="30"/>
    </location>
</feature>
<evidence type="ECO:0000313" key="3">
    <source>
        <dbReference type="Proteomes" id="UP000215914"/>
    </source>
</evidence>
<proteinExistence type="predicted"/>
<dbReference type="Gramene" id="mRNA:HanXRQr2_Chr17g0787881">
    <property type="protein sequence ID" value="CDS:HanXRQr2_Chr17g0787881.1"/>
    <property type="gene ID" value="HanXRQr2_Chr17g0787881"/>
</dbReference>
<comment type="caution">
    <text evidence="2">The sequence shown here is derived from an EMBL/GenBank/DDBJ whole genome shotgun (WGS) entry which is preliminary data.</text>
</comment>
<dbReference type="Proteomes" id="UP000215914">
    <property type="component" value="Unassembled WGS sequence"/>
</dbReference>
<gene>
    <name evidence="2" type="ORF">HanXRQr2_Chr17g0787881</name>
</gene>
<sequence length="54" mass="5755">MVKLANKPSYVSNVLPSSSGTTSSSSPSFSYLQEPILSTNLELVGSLSVKDMFQ</sequence>